<comment type="function">
    <text evidence="13">Na(+)/H(+) antiporter that extrudes sodium in exchange for external protons.</text>
</comment>
<evidence type="ECO:0000256" key="1">
    <source>
        <dbReference type="ARBA" id="ARBA00004651"/>
    </source>
</evidence>
<comment type="subcellular location">
    <subcellularLocation>
        <location evidence="1 13">Cell membrane</location>
        <topology evidence="1 13">Multi-pass membrane protein</topology>
    </subcellularLocation>
</comment>
<evidence type="ECO:0000256" key="13">
    <source>
        <dbReference type="HAMAP-Rule" id="MF_01599"/>
    </source>
</evidence>
<evidence type="ECO:0000256" key="2">
    <source>
        <dbReference type="ARBA" id="ARBA00006036"/>
    </source>
</evidence>
<feature type="transmembrane region" description="Helical" evidence="13">
    <location>
        <begin position="479"/>
        <end position="498"/>
    </location>
</feature>
<keyword evidence="4 13" id="KW-0050">Antiport</keyword>
<keyword evidence="7 13" id="KW-0812">Transmembrane</keyword>
<evidence type="ECO:0000256" key="7">
    <source>
        <dbReference type="ARBA" id="ARBA00022692"/>
    </source>
</evidence>
<dbReference type="EMBL" id="JAOWKX010000005">
    <property type="protein sequence ID" value="MCV2885108.1"/>
    <property type="molecule type" value="Genomic_DNA"/>
</dbReference>
<keyword evidence="12 13" id="KW-0739">Sodium transport</keyword>
<feature type="transmembrane region" description="Helical" evidence="13">
    <location>
        <begin position="198"/>
        <end position="218"/>
    </location>
</feature>
<dbReference type="PANTHER" id="PTHR43302">
    <property type="entry name" value="TRANSPORTER ARSB-RELATED"/>
    <property type="match status" value="1"/>
</dbReference>
<name>A0ABT3A8W4_9ALTE</name>
<evidence type="ECO:0000256" key="5">
    <source>
        <dbReference type="ARBA" id="ARBA00022475"/>
    </source>
</evidence>
<feature type="transmembrane region" description="Helical" evidence="13">
    <location>
        <begin position="44"/>
        <end position="62"/>
    </location>
</feature>
<keyword evidence="9 13" id="KW-0915">Sodium</keyword>
<keyword evidence="10 13" id="KW-0406">Ion transport</keyword>
<dbReference type="InterPro" id="IPR004671">
    <property type="entry name" value="Na+/H+_antiporter_NhaB"/>
</dbReference>
<protein>
    <recommendedName>
        <fullName evidence="13 14">Na(+)/H(+) antiporter NhaB</fullName>
    </recommendedName>
    <alternativeName>
        <fullName evidence="13">Sodium/proton antiporter NhaB</fullName>
    </alternativeName>
</protein>
<keyword evidence="8 13" id="KW-1133">Transmembrane helix</keyword>
<accession>A0ABT3A8W4</accession>
<evidence type="ECO:0000256" key="12">
    <source>
        <dbReference type="ARBA" id="ARBA00023201"/>
    </source>
</evidence>
<evidence type="ECO:0000256" key="9">
    <source>
        <dbReference type="ARBA" id="ARBA00023053"/>
    </source>
</evidence>
<feature type="transmembrane region" description="Helical" evidence="13">
    <location>
        <begin position="20"/>
        <end position="38"/>
    </location>
</feature>
<dbReference type="HAMAP" id="MF_01599">
    <property type="entry name" value="NhaB"/>
    <property type="match status" value="1"/>
</dbReference>
<organism evidence="15 16">
    <name type="scientific">Fluctibacter corallii</name>
    <dbReference type="NCBI Taxonomy" id="2984329"/>
    <lineage>
        <taxon>Bacteria</taxon>
        <taxon>Pseudomonadati</taxon>
        <taxon>Pseudomonadota</taxon>
        <taxon>Gammaproteobacteria</taxon>
        <taxon>Alteromonadales</taxon>
        <taxon>Alteromonadaceae</taxon>
        <taxon>Fluctibacter</taxon>
    </lineage>
</organism>
<feature type="transmembrane region" description="Helical" evidence="13">
    <location>
        <begin position="92"/>
        <end position="109"/>
    </location>
</feature>
<evidence type="ECO:0000256" key="14">
    <source>
        <dbReference type="NCBIfam" id="TIGR00774"/>
    </source>
</evidence>
<keyword evidence="5 13" id="KW-1003">Cell membrane</keyword>
<evidence type="ECO:0000256" key="11">
    <source>
        <dbReference type="ARBA" id="ARBA00023136"/>
    </source>
</evidence>
<sequence>MQLSMSQAIYQNFLGHAPSWYKKLIIAFLLINPLIFMINPYVAGWVLVLEFIFTLAMALKCYPLQPGGLLLIEAIAIGMTTPKHMYHEINENLSVVLLLVFMVAGIYFMKDLLMFLFTKLLINIRNKTALSLSFVAASAFLSAFLDALTVIAVIISVGMGFYTIYHKVASGFDFEHDHDHTNDEHHPSKDDLENFRAFLRNLMMHAAVGTALGGVMTMVGEPQNLVIAKKASWDFVEFFLRMSPITIPVFFAGLITTYFVERVKICGYGAKLPDVVREILTDYNNHMDRARSKRDNARLIAQALIGVWLIIGLALHLAEVGLIGLSIIVLATTMSGVIEEHSLGKAFEEALPFTALLCVFFGVVAVIIDQQLFVPVIESVLTNFEGKTQLVMFYIANGVLSMVSDNVFVGTVYINEVAAALKNGAITRDQFDMLAVAINTGTNLPSVATPNGQAAFLFLLTSGIAPLLRLSYGRMVYMALPYTIVLTIVGLVSTYLFLYDMTDLLYEMHWISHHTGLGVEDASH</sequence>
<comment type="similarity">
    <text evidence="2 13">Belongs to the NhaB Na(+)/H(+) (TC 2.A.34) antiporter family.</text>
</comment>
<keyword evidence="16" id="KW-1185">Reference proteome</keyword>
<evidence type="ECO:0000256" key="8">
    <source>
        <dbReference type="ARBA" id="ARBA00022989"/>
    </source>
</evidence>
<comment type="catalytic activity">
    <reaction evidence="13">
        <text>2 Na(+)(in) + 3 H(+)(out) = 2 Na(+)(out) + 3 H(+)(in)</text>
        <dbReference type="Rhea" id="RHEA:29247"/>
        <dbReference type="ChEBI" id="CHEBI:15378"/>
        <dbReference type="ChEBI" id="CHEBI:29101"/>
    </reaction>
</comment>
<evidence type="ECO:0000256" key="3">
    <source>
        <dbReference type="ARBA" id="ARBA00022448"/>
    </source>
</evidence>
<dbReference type="NCBIfam" id="NF007093">
    <property type="entry name" value="PRK09547.1"/>
    <property type="match status" value="1"/>
</dbReference>
<keyword evidence="11 13" id="KW-0472">Membrane</keyword>
<evidence type="ECO:0000256" key="10">
    <source>
        <dbReference type="ARBA" id="ARBA00023065"/>
    </source>
</evidence>
<keyword evidence="3 13" id="KW-0813">Transport</keyword>
<reference evidence="15 16" key="1">
    <citation type="submission" date="2022-10" db="EMBL/GenBank/DDBJ databases">
        <title>Aestuariibacter sp. AA17 isolated from Montipora capitata coral fragment.</title>
        <authorList>
            <person name="Emsley S.A."/>
            <person name="Pfannmuller K.M."/>
            <person name="Loughran R.M."/>
            <person name="Shlafstein M."/>
            <person name="Papke E."/>
            <person name="Saw J.H."/>
            <person name="Ushijima B."/>
            <person name="Videau P."/>
        </authorList>
    </citation>
    <scope>NUCLEOTIDE SEQUENCE [LARGE SCALE GENOMIC DNA]</scope>
    <source>
        <strain evidence="15 16">AA17</strain>
    </source>
</reference>
<feature type="transmembrane region" description="Helical" evidence="13">
    <location>
        <begin position="321"/>
        <end position="338"/>
    </location>
</feature>
<evidence type="ECO:0000313" key="16">
    <source>
        <dbReference type="Proteomes" id="UP001652504"/>
    </source>
</evidence>
<evidence type="ECO:0000313" key="15">
    <source>
        <dbReference type="EMBL" id="MCV2885108.1"/>
    </source>
</evidence>
<feature type="transmembrane region" description="Helical" evidence="13">
    <location>
        <begin position="129"/>
        <end position="162"/>
    </location>
</feature>
<dbReference type="RefSeq" id="WP_263712400.1">
    <property type="nucleotide sequence ID" value="NZ_JAOWKX010000005.1"/>
</dbReference>
<feature type="transmembrane region" description="Helical" evidence="13">
    <location>
        <begin position="238"/>
        <end position="260"/>
    </location>
</feature>
<keyword evidence="6" id="KW-0997">Cell inner membrane</keyword>
<dbReference type="Proteomes" id="UP001652504">
    <property type="component" value="Unassembled WGS sequence"/>
</dbReference>
<dbReference type="PANTHER" id="PTHR43302:SF1">
    <property type="entry name" value="NA(+)_H(+) ANTIPORTER NHAB"/>
    <property type="match status" value="1"/>
</dbReference>
<evidence type="ECO:0000256" key="4">
    <source>
        <dbReference type="ARBA" id="ARBA00022449"/>
    </source>
</evidence>
<comment type="caution">
    <text evidence="15">The sequence shown here is derived from an EMBL/GenBank/DDBJ whole genome shotgun (WGS) entry which is preliminary data.</text>
</comment>
<feature type="transmembrane region" description="Helical" evidence="13">
    <location>
        <begin position="297"/>
        <end position="315"/>
    </location>
</feature>
<evidence type="ECO:0000256" key="6">
    <source>
        <dbReference type="ARBA" id="ARBA00022519"/>
    </source>
</evidence>
<feature type="transmembrane region" description="Helical" evidence="13">
    <location>
        <begin position="350"/>
        <end position="368"/>
    </location>
</feature>
<dbReference type="NCBIfam" id="TIGR00774">
    <property type="entry name" value="NhaB"/>
    <property type="match status" value="1"/>
</dbReference>
<dbReference type="Pfam" id="PF06450">
    <property type="entry name" value="NhaB"/>
    <property type="match status" value="1"/>
</dbReference>
<gene>
    <name evidence="13 15" type="primary">nhaB</name>
    <name evidence="15" type="ORF">OE749_10435</name>
</gene>
<proteinExistence type="inferred from homology"/>